<protein>
    <submittedName>
        <fullName evidence="1">Uncharacterized protein</fullName>
    </submittedName>
</protein>
<dbReference type="GO" id="GO:0042720">
    <property type="term" value="C:mitochondrial inner membrane peptidase complex"/>
    <property type="evidence" value="ECO:0007669"/>
    <property type="project" value="InterPro"/>
</dbReference>
<comment type="caution">
    <text evidence="1">The sequence shown here is derived from an EMBL/GenBank/DDBJ whole genome shotgun (WGS) entry which is preliminary data.</text>
</comment>
<gene>
    <name evidence="1" type="ORF">BN7_116</name>
</gene>
<keyword evidence="2" id="KW-1185">Reference proteome</keyword>
<proteinExistence type="predicted"/>
<evidence type="ECO:0000313" key="1">
    <source>
        <dbReference type="EMBL" id="CCH40583.1"/>
    </source>
</evidence>
<sequence length="105" mass="12224">MAPPTPVLIQEDLQRVYNLNQKLSDAKCSLKSITQYECTFNGGLVNCYPFKRLFQDCLMKDGKKQRVEITTMETNAKEKQQINEAKKFLNAESQIRQLYELEQSE</sequence>
<accession>K0KHD3</accession>
<dbReference type="eggNOG" id="ENOG502SBH3">
    <property type="taxonomic scope" value="Eukaryota"/>
</dbReference>
<organism evidence="1 2">
    <name type="scientific">Wickerhamomyces ciferrii (strain ATCC 14091 / BCRC 22168 / CBS 111 / JCM 3599 / NBRC 0793 / NRRL Y-1031 F-60-10)</name>
    <name type="common">Yeast</name>
    <name type="synonym">Pichia ciferrii</name>
    <dbReference type="NCBI Taxonomy" id="1206466"/>
    <lineage>
        <taxon>Eukaryota</taxon>
        <taxon>Fungi</taxon>
        <taxon>Dikarya</taxon>
        <taxon>Ascomycota</taxon>
        <taxon>Saccharomycotina</taxon>
        <taxon>Saccharomycetes</taxon>
        <taxon>Phaffomycetales</taxon>
        <taxon>Wickerhamomycetaceae</taxon>
        <taxon>Wickerhamomyces</taxon>
    </lineage>
</organism>
<dbReference type="EMBL" id="CAIF01000001">
    <property type="protein sequence ID" value="CCH40583.1"/>
    <property type="molecule type" value="Genomic_DNA"/>
</dbReference>
<dbReference type="InParanoid" id="K0KHD3"/>
<name>K0KHD3_WICCF</name>
<dbReference type="HOGENOM" id="CLU_160156_0_0_1"/>
<reference evidence="1 2" key="1">
    <citation type="journal article" date="2012" name="Eukaryot. Cell">
        <title>Draft genome sequence of Wickerhamomyces ciferrii NRRL Y-1031 F-60-10.</title>
        <authorList>
            <person name="Schneider J."/>
            <person name="Andrea H."/>
            <person name="Blom J."/>
            <person name="Jaenicke S."/>
            <person name="Ruckert C."/>
            <person name="Schorsch C."/>
            <person name="Szczepanowski R."/>
            <person name="Farwick M."/>
            <person name="Goesmann A."/>
            <person name="Puhler A."/>
            <person name="Schaffer S."/>
            <person name="Tauch A."/>
            <person name="Kohler T."/>
            <person name="Brinkrolf K."/>
        </authorList>
    </citation>
    <scope>NUCLEOTIDE SEQUENCE [LARGE SCALE GENOMIC DNA]</scope>
    <source>
        <strain evidence="2">ATCC 14091 / BCRC 22168 / CBS 111 / JCM 3599 / NBRC 0793 / NRRL Y-1031 F-60-10</strain>
    </source>
</reference>
<dbReference type="Pfam" id="PF11093">
    <property type="entry name" value="Mitochondr_Som1"/>
    <property type="match status" value="1"/>
</dbReference>
<dbReference type="InterPro" id="IPR024645">
    <property type="entry name" value="Mitochondr_Som1"/>
</dbReference>
<dbReference type="FunCoup" id="K0KHD3">
    <property type="interactions" value="29"/>
</dbReference>
<dbReference type="AlphaFoldDB" id="K0KHD3"/>
<evidence type="ECO:0000313" key="2">
    <source>
        <dbReference type="Proteomes" id="UP000009328"/>
    </source>
</evidence>
<dbReference type="Proteomes" id="UP000009328">
    <property type="component" value="Unassembled WGS sequence"/>
</dbReference>